<keyword evidence="3" id="KW-1185">Reference proteome</keyword>
<comment type="caution">
    <text evidence="2">The sequence shown here is derived from an EMBL/GenBank/DDBJ whole genome shotgun (WGS) entry which is preliminary data.</text>
</comment>
<accession>A0A9P5XV20</accession>
<gene>
    <name evidence="2" type="ORF">BDZ94DRAFT_420635</name>
</gene>
<dbReference type="Proteomes" id="UP000807353">
    <property type="component" value="Unassembled WGS sequence"/>
</dbReference>
<dbReference type="AlphaFoldDB" id="A0A9P5XV20"/>
<keyword evidence="1" id="KW-0472">Membrane</keyword>
<evidence type="ECO:0000313" key="3">
    <source>
        <dbReference type="Proteomes" id="UP000807353"/>
    </source>
</evidence>
<proteinExistence type="predicted"/>
<dbReference type="EMBL" id="MU150444">
    <property type="protein sequence ID" value="KAF9456236.1"/>
    <property type="molecule type" value="Genomic_DNA"/>
</dbReference>
<feature type="transmembrane region" description="Helical" evidence="1">
    <location>
        <begin position="88"/>
        <end position="108"/>
    </location>
</feature>
<protein>
    <submittedName>
        <fullName evidence="2">Uncharacterized protein</fullName>
    </submittedName>
</protein>
<organism evidence="2 3">
    <name type="scientific">Collybia nuda</name>
    <dbReference type="NCBI Taxonomy" id="64659"/>
    <lineage>
        <taxon>Eukaryota</taxon>
        <taxon>Fungi</taxon>
        <taxon>Dikarya</taxon>
        <taxon>Basidiomycota</taxon>
        <taxon>Agaricomycotina</taxon>
        <taxon>Agaricomycetes</taxon>
        <taxon>Agaricomycetidae</taxon>
        <taxon>Agaricales</taxon>
        <taxon>Tricholomatineae</taxon>
        <taxon>Clitocybaceae</taxon>
        <taxon>Collybia</taxon>
    </lineage>
</organism>
<reference evidence="2" key="1">
    <citation type="submission" date="2020-11" db="EMBL/GenBank/DDBJ databases">
        <authorList>
            <consortium name="DOE Joint Genome Institute"/>
            <person name="Ahrendt S."/>
            <person name="Riley R."/>
            <person name="Andreopoulos W."/>
            <person name="Labutti K."/>
            <person name="Pangilinan J."/>
            <person name="Ruiz-Duenas F.J."/>
            <person name="Barrasa J.M."/>
            <person name="Sanchez-Garcia M."/>
            <person name="Camarero S."/>
            <person name="Miyauchi S."/>
            <person name="Serrano A."/>
            <person name="Linde D."/>
            <person name="Babiker R."/>
            <person name="Drula E."/>
            <person name="Ayuso-Fernandez I."/>
            <person name="Pacheco R."/>
            <person name="Padilla G."/>
            <person name="Ferreira P."/>
            <person name="Barriuso J."/>
            <person name="Kellner H."/>
            <person name="Castanera R."/>
            <person name="Alfaro M."/>
            <person name="Ramirez L."/>
            <person name="Pisabarro A.G."/>
            <person name="Kuo A."/>
            <person name="Tritt A."/>
            <person name="Lipzen A."/>
            <person name="He G."/>
            <person name="Yan M."/>
            <person name="Ng V."/>
            <person name="Cullen D."/>
            <person name="Martin F."/>
            <person name="Rosso M.-N."/>
            <person name="Henrissat B."/>
            <person name="Hibbett D."/>
            <person name="Martinez A.T."/>
            <person name="Grigoriev I.V."/>
        </authorList>
    </citation>
    <scope>NUCLEOTIDE SEQUENCE</scope>
    <source>
        <strain evidence="2">CBS 247.69</strain>
    </source>
</reference>
<evidence type="ECO:0000256" key="1">
    <source>
        <dbReference type="SAM" id="Phobius"/>
    </source>
</evidence>
<feature type="transmembrane region" description="Helical" evidence="1">
    <location>
        <begin position="114"/>
        <end position="131"/>
    </location>
</feature>
<name>A0A9P5XV20_9AGAR</name>
<evidence type="ECO:0000313" key="2">
    <source>
        <dbReference type="EMBL" id="KAF9456236.1"/>
    </source>
</evidence>
<keyword evidence="1" id="KW-1133">Transmembrane helix</keyword>
<sequence length="132" mass="15376">MGVVVEGSGQKPLRAPFPPPWYLTTNSEHRTCRFHGIKMECWGMPMGYLSMTSDTFFFFALIDPWSGHWMALHGRLFKKSGLVDPEGLCIFFIVLCFFSLSLFCFFLFKAFPPSLFSYIYQLIFYILHTYIP</sequence>
<keyword evidence="1" id="KW-0812">Transmembrane</keyword>